<dbReference type="KEGG" id="hro:HELRODRAFT_83308"/>
<organism evidence="5 6">
    <name type="scientific">Helobdella robusta</name>
    <name type="common">Californian leech</name>
    <dbReference type="NCBI Taxonomy" id="6412"/>
    <lineage>
        <taxon>Eukaryota</taxon>
        <taxon>Metazoa</taxon>
        <taxon>Spiralia</taxon>
        <taxon>Lophotrochozoa</taxon>
        <taxon>Annelida</taxon>
        <taxon>Clitellata</taxon>
        <taxon>Hirudinea</taxon>
        <taxon>Rhynchobdellida</taxon>
        <taxon>Glossiphoniidae</taxon>
        <taxon>Helobdella</taxon>
    </lineage>
</organism>
<dbReference type="Pfam" id="PF00004">
    <property type="entry name" value="AAA"/>
    <property type="match status" value="1"/>
</dbReference>
<evidence type="ECO:0000256" key="2">
    <source>
        <dbReference type="SAM" id="MobiDB-lite"/>
    </source>
</evidence>
<dbReference type="EnsemblMetazoa" id="HelroT83308">
    <property type="protein sequence ID" value="HelroP83308"/>
    <property type="gene ID" value="HelroG83308"/>
</dbReference>
<dbReference type="OrthoDB" id="10262413at2759"/>
<keyword evidence="1" id="KW-0175">Coiled coil</keyword>
<dbReference type="CTD" id="20216187"/>
<dbReference type="SUPFAM" id="SSF52540">
    <property type="entry name" value="P-loop containing nucleoside triphosphate hydrolases"/>
    <property type="match status" value="1"/>
</dbReference>
<dbReference type="InterPro" id="IPR047499">
    <property type="entry name" value="DD_AK7"/>
</dbReference>
<protein>
    <recommendedName>
        <fullName evidence="3">ATPase AAA-type core domain-containing protein</fullName>
    </recommendedName>
</protein>
<keyword evidence="6" id="KW-1185">Reference proteome</keyword>
<dbReference type="Gene3D" id="3.40.50.720">
    <property type="entry name" value="NAD(P)-binding Rossmann-like Domain"/>
    <property type="match status" value="1"/>
</dbReference>
<name>T1G539_HELRO</name>
<dbReference type="HOGENOM" id="CLU_015567_1_0_1"/>
<dbReference type="RefSeq" id="XP_009021670.1">
    <property type="nucleotide sequence ID" value="XM_009023422.1"/>
</dbReference>
<proteinExistence type="predicted"/>
<evidence type="ECO:0000313" key="4">
    <source>
        <dbReference type="EMBL" id="ESO00236.1"/>
    </source>
</evidence>
<dbReference type="AlphaFoldDB" id="T1G539"/>
<dbReference type="eggNOG" id="KOG3078">
    <property type="taxonomic scope" value="Eukaryota"/>
</dbReference>
<accession>T1G539</accession>
<dbReference type="SUPFAM" id="SSF51735">
    <property type="entry name" value="NAD(P)-binding Rossmann-fold domains"/>
    <property type="match status" value="1"/>
</dbReference>
<evidence type="ECO:0000313" key="6">
    <source>
        <dbReference type="Proteomes" id="UP000015101"/>
    </source>
</evidence>
<dbReference type="GO" id="GO:0005737">
    <property type="term" value="C:cytoplasm"/>
    <property type="evidence" value="ECO:0000318"/>
    <property type="project" value="GO_Central"/>
</dbReference>
<dbReference type="InterPro" id="IPR036291">
    <property type="entry name" value="NAD(P)-bd_dom_sf"/>
</dbReference>
<feature type="domain" description="ATPase AAA-type core" evidence="3">
    <location>
        <begin position="369"/>
        <end position="398"/>
    </location>
</feature>
<dbReference type="Gene3D" id="3.40.50.300">
    <property type="entry name" value="P-loop containing nucleotide triphosphate hydrolases"/>
    <property type="match status" value="1"/>
</dbReference>
<dbReference type="Pfam" id="PF05186">
    <property type="entry name" value="Dpy-30"/>
    <property type="match status" value="1"/>
</dbReference>
<reference evidence="6" key="1">
    <citation type="submission" date="2012-12" db="EMBL/GenBank/DDBJ databases">
        <authorList>
            <person name="Hellsten U."/>
            <person name="Grimwood J."/>
            <person name="Chapman J.A."/>
            <person name="Shapiro H."/>
            <person name="Aerts A."/>
            <person name="Otillar R.P."/>
            <person name="Terry A.Y."/>
            <person name="Boore J.L."/>
            <person name="Simakov O."/>
            <person name="Marletaz F."/>
            <person name="Cho S.-J."/>
            <person name="Edsinger-Gonzales E."/>
            <person name="Havlak P."/>
            <person name="Kuo D.-H."/>
            <person name="Larsson T."/>
            <person name="Lv J."/>
            <person name="Arendt D."/>
            <person name="Savage R."/>
            <person name="Osoegawa K."/>
            <person name="de Jong P."/>
            <person name="Lindberg D.R."/>
            <person name="Seaver E.C."/>
            <person name="Weisblat D.A."/>
            <person name="Putnam N.H."/>
            <person name="Grigoriev I.V."/>
            <person name="Rokhsar D.S."/>
        </authorList>
    </citation>
    <scope>NUCLEOTIDE SEQUENCE</scope>
</reference>
<dbReference type="InParanoid" id="T1G539"/>
<dbReference type="InterPro" id="IPR027417">
    <property type="entry name" value="P-loop_NTPase"/>
</dbReference>
<feature type="coiled-coil region" evidence="1">
    <location>
        <begin position="617"/>
        <end position="651"/>
    </location>
</feature>
<dbReference type="InterPro" id="IPR003959">
    <property type="entry name" value="ATPase_AAA_core"/>
</dbReference>
<dbReference type="EMBL" id="AMQM01005536">
    <property type="status" value="NOT_ANNOTATED_CDS"/>
    <property type="molecule type" value="Genomic_DNA"/>
</dbReference>
<dbReference type="GO" id="GO:0004550">
    <property type="term" value="F:nucleoside diphosphate kinase activity"/>
    <property type="evidence" value="ECO:0000318"/>
    <property type="project" value="GO_Central"/>
</dbReference>
<dbReference type="STRING" id="6412.T1G539"/>
<dbReference type="GO" id="GO:0005524">
    <property type="term" value="F:ATP binding"/>
    <property type="evidence" value="ECO:0007669"/>
    <property type="project" value="InterPro"/>
</dbReference>
<dbReference type="InterPro" id="IPR007858">
    <property type="entry name" value="Dpy-30_motif"/>
</dbReference>
<dbReference type="CDD" id="cd22967">
    <property type="entry name" value="DD_AK7"/>
    <property type="match status" value="1"/>
</dbReference>
<sequence length="717" mass="81815">MASEQETAPSWPTTGQKTVFINHVDSFLTGYLAKFLSSCLAGITLLEQDLQEEFEEEIEKDSQPAAPISDQSYRIIGSLKDSQKSKPHFVQSIVQNRNALELFQTLSECDIIIYDIVSDSSQNAEAFQMATKFAENWLKMEKSTKKTFVIISSVLTWGSITSAEIDDISPVFSDEDFRRRRPHKHYRELYNTEKMLLQYGRTKKSLNAYIVAPGLIYGDKEDVFHYLFKAAWLNQKIMPLINDGDNFLPTIHIKDLARTLQNLIEKLPPKNKYILAVDQSQNTLKSITKSVNQAMGSGAIQSYKPEEAIQFEDLNTTFVDMLTLDLRLSASVFNEQLKFKWANSNGMVENMPQLIEEFKSERGLKPLKMVIIGPPGVGKTSIAKRLQDSLKLHLISIEDIKDKKLKTQGVGKMEEKKSATNDFNAEVDEDDQEEEVEEKEEYETFLDSVEEILLENEGKFDNNTLITCLKKVLLSKPFQNQGFIIDGYPTTAEQVTLLFGTLDEVKEARSADVEPANKLAAILPDLVIKLNADDEFLKQRIRDLPAYVVEGTDNEEKAFTARLEDYRKLNTVENSIEDFLDELEFNLSFYDVTKDLTGVNEDILSQIKFSIGGSRTYAALEAQQKAEIEQKEEEERLLADEESAKNEKKLQWSKKFAIVQKEEKELLETQSLPLRHYLFQQVMPTLLNGLTECCKIMPEDPLDYLADYLLKFNPVVD</sequence>
<dbReference type="InterPro" id="IPR051783">
    <property type="entry name" value="NAD(P)-dependent_oxidoreduct"/>
</dbReference>
<dbReference type="GeneID" id="20216187"/>
<reference evidence="5" key="3">
    <citation type="submission" date="2015-06" db="UniProtKB">
        <authorList>
            <consortium name="EnsemblMetazoa"/>
        </authorList>
    </citation>
    <scope>IDENTIFICATION</scope>
</reference>
<dbReference type="EMBL" id="KB096983">
    <property type="protein sequence ID" value="ESO00236.1"/>
    <property type="molecule type" value="Genomic_DNA"/>
</dbReference>
<dbReference type="OMA" id="YTEEHML"/>
<gene>
    <name evidence="5" type="primary">20216187</name>
    <name evidence="4" type="ORF">HELRODRAFT_83308</name>
</gene>
<evidence type="ECO:0000313" key="5">
    <source>
        <dbReference type="EnsemblMetazoa" id="HelroP83308"/>
    </source>
</evidence>
<evidence type="ECO:0000259" key="3">
    <source>
        <dbReference type="Pfam" id="PF00004"/>
    </source>
</evidence>
<reference evidence="4 6" key="2">
    <citation type="journal article" date="2013" name="Nature">
        <title>Insights into bilaterian evolution from three spiralian genomes.</title>
        <authorList>
            <person name="Simakov O."/>
            <person name="Marletaz F."/>
            <person name="Cho S.J."/>
            <person name="Edsinger-Gonzales E."/>
            <person name="Havlak P."/>
            <person name="Hellsten U."/>
            <person name="Kuo D.H."/>
            <person name="Larsson T."/>
            <person name="Lv J."/>
            <person name="Arendt D."/>
            <person name="Savage R."/>
            <person name="Osoegawa K."/>
            <person name="de Jong P."/>
            <person name="Grimwood J."/>
            <person name="Chapman J.A."/>
            <person name="Shapiro H."/>
            <person name="Aerts A."/>
            <person name="Otillar R.P."/>
            <person name="Terry A.Y."/>
            <person name="Boore J.L."/>
            <person name="Grigoriev I.V."/>
            <person name="Lindberg D.R."/>
            <person name="Seaver E.C."/>
            <person name="Weisblat D.A."/>
            <person name="Putnam N.H."/>
            <person name="Rokhsar D.S."/>
        </authorList>
    </citation>
    <scope>NUCLEOTIDE SEQUENCE</scope>
</reference>
<dbReference type="GO" id="GO:0016887">
    <property type="term" value="F:ATP hydrolysis activity"/>
    <property type="evidence" value="ECO:0007669"/>
    <property type="project" value="InterPro"/>
</dbReference>
<dbReference type="Gene3D" id="1.20.890.10">
    <property type="entry name" value="cAMP-dependent protein kinase regulatory subunit, dimerization-anchoring domain"/>
    <property type="match status" value="1"/>
</dbReference>
<dbReference type="Proteomes" id="UP000015101">
    <property type="component" value="Unassembled WGS sequence"/>
</dbReference>
<dbReference type="EMBL" id="AMQM01005537">
    <property type="status" value="NOT_ANNOTATED_CDS"/>
    <property type="molecule type" value="Genomic_DNA"/>
</dbReference>
<dbReference type="PANTHER" id="PTHR48079">
    <property type="entry name" value="PROTEIN YEEZ"/>
    <property type="match status" value="1"/>
</dbReference>
<dbReference type="PANTHER" id="PTHR48079:SF6">
    <property type="entry name" value="NAD(P)-BINDING DOMAIN-CONTAINING PROTEIN-RELATED"/>
    <property type="match status" value="1"/>
</dbReference>
<feature type="region of interest" description="Disordered" evidence="2">
    <location>
        <begin position="411"/>
        <end position="435"/>
    </location>
</feature>
<dbReference type="GO" id="GO:0004017">
    <property type="term" value="F:AMP kinase activity"/>
    <property type="evidence" value="ECO:0000318"/>
    <property type="project" value="GO_Central"/>
</dbReference>
<evidence type="ECO:0000256" key="1">
    <source>
        <dbReference type="SAM" id="Coils"/>
    </source>
</evidence>
<feature type="compositionally biased region" description="Acidic residues" evidence="2">
    <location>
        <begin position="425"/>
        <end position="435"/>
    </location>
</feature>